<reference evidence="5 7" key="2">
    <citation type="submission" date="2023-10" db="EMBL/GenBank/DDBJ databases">
        <authorList>
            <person name="Botero Cardona J."/>
        </authorList>
    </citation>
    <scope>NUCLEOTIDE SEQUENCE [LARGE SCALE GENOMIC DNA]</scope>
    <source>
        <strain evidence="5 7">R-53137</strain>
    </source>
</reference>
<evidence type="ECO:0000259" key="4">
    <source>
        <dbReference type="Pfam" id="PF00881"/>
    </source>
</evidence>
<gene>
    <name evidence="6" type="ORF">FTRO_0070280</name>
    <name evidence="5" type="ORF">R53137_KAKDMLNK_00988</name>
</gene>
<dbReference type="Proteomes" id="UP000064514">
    <property type="component" value="Unassembled WGS sequence"/>
</dbReference>
<name>A0A3F3H4A5_9LACO</name>
<dbReference type="RefSeq" id="WP_059394033.1">
    <property type="nucleotide sequence ID" value="NZ_BOJU01000003.1"/>
</dbReference>
<evidence type="ECO:0000256" key="3">
    <source>
        <dbReference type="ARBA" id="ARBA00023002"/>
    </source>
</evidence>
<organism evidence="6">
    <name type="scientific">Fructobacillus tropaeoli</name>
    <dbReference type="NCBI Taxonomy" id="709323"/>
    <lineage>
        <taxon>Bacteria</taxon>
        <taxon>Bacillati</taxon>
        <taxon>Bacillota</taxon>
        <taxon>Bacilli</taxon>
        <taxon>Lactobacillales</taxon>
        <taxon>Lactobacillaceae</taxon>
        <taxon>Fructobacillus</taxon>
    </lineage>
</organism>
<evidence type="ECO:0000313" key="7">
    <source>
        <dbReference type="Proteomes" id="UP001314262"/>
    </source>
</evidence>
<dbReference type="InterPro" id="IPR033877">
    <property type="entry name" value="Frm2/Hbn1"/>
</dbReference>
<comment type="subcellular location">
    <subcellularLocation>
        <location evidence="1">Cytoplasm</location>
    </subcellularLocation>
</comment>
<feature type="domain" description="Nitroreductase" evidence="4">
    <location>
        <begin position="9"/>
        <end position="178"/>
    </location>
</feature>
<dbReference type="GO" id="GO:0034599">
    <property type="term" value="P:cellular response to oxidative stress"/>
    <property type="evidence" value="ECO:0007669"/>
    <property type="project" value="InterPro"/>
</dbReference>
<keyword evidence="2" id="KW-0963">Cytoplasm</keyword>
<accession>A0A3F3H4A5</accession>
<dbReference type="Proteomes" id="UP001314262">
    <property type="component" value="Unassembled WGS sequence"/>
</dbReference>
<keyword evidence="7" id="KW-1185">Reference proteome</keyword>
<keyword evidence="3" id="KW-0560">Oxidoreductase</keyword>
<dbReference type="PANTHER" id="PTHR43035">
    <property type="entry name" value="FATTY ACID REPRESSION MUTANT PROTEIN 2-RELATED"/>
    <property type="match status" value="1"/>
</dbReference>
<evidence type="ECO:0000313" key="5">
    <source>
        <dbReference type="EMBL" id="CAK1244609.1"/>
    </source>
</evidence>
<evidence type="ECO:0000256" key="1">
    <source>
        <dbReference type="ARBA" id="ARBA00004496"/>
    </source>
</evidence>
<protein>
    <submittedName>
        <fullName evidence="5">Fatty acid repression mutant protein (Predicted oxidoreductase) (FMR2)</fullName>
    </submittedName>
    <submittedName>
        <fullName evidence="6">Nitroreductase family protein</fullName>
    </submittedName>
</protein>
<reference evidence="6" key="1">
    <citation type="journal article" date="2015" name="BMC Genomics">
        <title>Comparative genomics of Fructobacillus spp. and Leuconostoc spp. reveals niche-specific evolution of Fructobacillus spp.</title>
        <authorList>
            <person name="Endo A."/>
            <person name="Tanizawa Y."/>
            <person name="Tanaka N."/>
            <person name="Maeno S."/>
            <person name="Kumar H."/>
            <person name="Shiwa Y."/>
            <person name="Okada S."/>
            <person name="Yoshikawa H."/>
            <person name="Dicks L."/>
            <person name="Nakagawa J."/>
            <person name="Arita M."/>
        </authorList>
    </citation>
    <scope>NUCLEOTIDE SEQUENCE [LARGE SCALE GENOMIC DNA]</scope>
    <source>
        <strain evidence="6">F214-1</strain>
    </source>
</reference>
<dbReference type="PANTHER" id="PTHR43035:SF1">
    <property type="entry name" value="FATTY ACID REPRESSION MUTANT PROTEIN 2-RELATED"/>
    <property type="match status" value="1"/>
</dbReference>
<dbReference type="Pfam" id="PF00881">
    <property type="entry name" value="Nitroreductase"/>
    <property type="match status" value="1"/>
</dbReference>
<evidence type="ECO:0000256" key="2">
    <source>
        <dbReference type="ARBA" id="ARBA00022490"/>
    </source>
</evidence>
<proteinExistence type="predicted"/>
<dbReference type="AlphaFoldDB" id="A0A3F3H4A5"/>
<dbReference type="InterPro" id="IPR029479">
    <property type="entry name" value="Nitroreductase"/>
</dbReference>
<evidence type="ECO:0000313" key="6">
    <source>
        <dbReference type="EMBL" id="GAP04667.1"/>
    </source>
</evidence>
<sequence length="201" mass="22244">MSEFLDLQKKRRSIYALGKDVSKTPEELNSIIKEAIENTPSAFNSQSTQAVVLTGAAHDRLWDITLAELKKVSADEEAFAATKAKVDGAFKAGFGTVLFYTDTNIVKGLQEGFPLYANNFPDWAEEAVGISLYAVWLRLAEEGIGASLQHYNPLIDAAVAKEFNLPENWTLRGQMPFGSIVAPAGDKDYLAEDVRFRFFQD</sequence>
<dbReference type="STRING" id="709323.GCA_001047135_01227"/>
<dbReference type="SUPFAM" id="SSF55469">
    <property type="entry name" value="FMN-dependent nitroreductase-like"/>
    <property type="match status" value="1"/>
</dbReference>
<dbReference type="GO" id="GO:0005737">
    <property type="term" value="C:cytoplasm"/>
    <property type="evidence" value="ECO:0007669"/>
    <property type="project" value="UniProtKB-SubCell"/>
</dbReference>
<dbReference type="GO" id="GO:0016491">
    <property type="term" value="F:oxidoreductase activity"/>
    <property type="evidence" value="ECO:0007669"/>
    <property type="project" value="UniProtKB-KW"/>
</dbReference>
<dbReference type="EMBL" id="DF968084">
    <property type="protein sequence ID" value="GAP04667.1"/>
    <property type="molecule type" value="Genomic_DNA"/>
</dbReference>
<dbReference type="EMBL" id="CAUZLT010000003">
    <property type="protein sequence ID" value="CAK1244609.1"/>
    <property type="molecule type" value="Genomic_DNA"/>
</dbReference>
<dbReference type="FunFam" id="3.40.109.10:FF:000001">
    <property type="entry name" value="Nitroreductase family"/>
    <property type="match status" value="1"/>
</dbReference>
<dbReference type="Gene3D" id="3.40.109.10">
    <property type="entry name" value="NADH Oxidase"/>
    <property type="match status" value="1"/>
</dbReference>
<dbReference type="InterPro" id="IPR000415">
    <property type="entry name" value="Nitroreductase-like"/>
</dbReference>
<dbReference type="CDD" id="cd02140">
    <property type="entry name" value="Frm2-like"/>
    <property type="match status" value="1"/>
</dbReference>